<evidence type="ECO:0000256" key="1">
    <source>
        <dbReference type="SAM" id="SignalP"/>
    </source>
</evidence>
<evidence type="ECO:0000313" key="3">
    <source>
        <dbReference type="Proteomes" id="UP001551176"/>
    </source>
</evidence>
<gene>
    <name evidence="2" type="ORF">ABZ921_13720</name>
</gene>
<protein>
    <submittedName>
        <fullName evidence="2">Trypsin-like peptidase domain-containing protein</fullName>
    </submittedName>
</protein>
<comment type="caution">
    <text evidence="2">The sequence shown here is derived from an EMBL/GenBank/DDBJ whole genome shotgun (WGS) entry which is preliminary data.</text>
</comment>
<feature type="signal peptide" evidence="1">
    <location>
        <begin position="1"/>
        <end position="24"/>
    </location>
</feature>
<keyword evidence="1" id="KW-0732">Signal</keyword>
<dbReference type="Gene3D" id="2.40.10.10">
    <property type="entry name" value="Trypsin-like serine proteases"/>
    <property type="match status" value="2"/>
</dbReference>
<accession>A0ABV3BKY2</accession>
<dbReference type="SUPFAM" id="SSF50494">
    <property type="entry name" value="Trypsin-like serine proteases"/>
    <property type="match status" value="1"/>
</dbReference>
<evidence type="ECO:0000313" key="2">
    <source>
        <dbReference type="EMBL" id="MEU6821684.1"/>
    </source>
</evidence>
<reference evidence="2 3" key="1">
    <citation type="submission" date="2024-06" db="EMBL/GenBank/DDBJ databases">
        <title>The Natural Products Discovery Center: Release of the First 8490 Sequenced Strains for Exploring Actinobacteria Biosynthetic Diversity.</title>
        <authorList>
            <person name="Kalkreuter E."/>
            <person name="Kautsar S.A."/>
            <person name="Yang D."/>
            <person name="Bader C.D."/>
            <person name="Teijaro C.N."/>
            <person name="Fluegel L."/>
            <person name="Davis C.M."/>
            <person name="Simpson J.R."/>
            <person name="Lauterbach L."/>
            <person name="Steele A.D."/>
            <person name="Gui C."/>
            <person name="Meng S."/>
            <person name="Li G."/>
            <person name="Viehrig K."/>
            <person name="Ye F."/>
            <person name="Su P."/>
            <person name="Kiefer A.F."/>
            <person name="Nichols A."/>
            <person name="Cepeda A.J."/>
            <person name="Yan W."/>
            <person name="Fan B."/>
            <person name="Jiang Y."/>
            <person name="Adhikari A."/>
            <person name="Zheng C.-J."/>
            <person name="Schuster L."/>
            <person name="Cowan T.M."/>
            <person name="Smanski M.J."/>
            <person name="Chevrette M.G."/>
            <person name="De Carvalho L.P.S."/>
            <person name="Shen B."/>
        </authorList>
    </citation>
    <scope>NUCLEOTIDE SEQUENCE [LARGE SCALE GENOMIC DNA]</scope>
    <source>
        <strain evidence="2 3">NPDC046838</strain>
    </source>
</reference>
<sequence length="285" mass="29996">MNKPLVGACFAALLIGATAAPATAVGDQPSAKPKVKAVDLAGTVALSNCSGSIVRVPDSKPDDPALVLSNGHCLENGFPAPGEVIVDQPSSRSFTLLDGSGGELGSIKASKIAYGTMTDTDVSLYQTGSTYSEIESKYGIKALELNSAKPEQGRAITVASGYWKKLYKCSVDGFAYQLKEGNWTWKDSVRYTPDCKTIGGTSGSPVIDDETGKVVAVNNTGNESGEECTDNNPCEVDENGKVTVREGINYAQQTYWIVPCVGEGNKIDLSREGCELPKPSGVRGR</sequence>
<keyword evidence="3" id="KW-1185">Reference proteome</keyword>
<dbReference type="InterPro" id="IPR009003">
    <property type="entry name" value="Peptidase_S1_PA"/>
</dbReference>
<name>A0ABV3BKY2_9ACTN</name>
<dbReference type="EMBL" id="JBEYXV010000006">
    <property type="protein sequence ID" value="MEU6821684.1"/>
    <property type="molecule type" value="Genomic_DNA"/>
</dbReference>
<dbReference type="RefSeq" id="WP_359348029.1">
    <property type="nucleotide sequence ID" value="NZ_JBEYXV010000006.1"/>
</dbReference>
<proteinExistence type="predicted"/>
<dbReference type="Proteomes" id="UP001551176">
    <property type="component" value="Unassembled WGS sequence"/>
</dbReference>
<feature type="chain" id="PRO_5045414758" evidence="1">
    <location>
        <begin position="25"/>
        <end position="285"/>
    </location>
</feature>
<dbReference type="Pfam" id="PF13365">
    <property type="entry name" value="Trypsin_2"/>
    <property type="match status" value="1"/>
</dbReference>
<dbReference type="InterPro" id="IPR043504">
    <property type="entry name" value="Peptidase_S1_PA_chymotrypsin"/>
</dbReference>
<organism evidence="2 3">
    <name type="scientific">Streptomyces atriruber</name>
    <dbReference type="NCBI Taxonomy" id="545121"/>
    <lineage>
        <taxon>Bacteria</taxon>
        <taxon>Bacillati</taxon>
        <taxon>Actinomycetota</taxon>
        <taxon>Actinomycetes</taxon>
        <taxon>Kitasatosporales</taxon>
        <taxon>Streptomycetaceae</taxon>
        <taxon>Streptomyces</taxon>
    </lineage>
</organism>